<keyword evidence="4 15" id="KW-0645">Protease</keyword>
<accession>A0A6P1ZDY7</accession>
<evidence type="ECO:0000256" key="7">
    <source>
        <dbReference type="ARBA" id="ARBA00022741"/>
    </source>
</evidence>
<dbReference type="Gene3D" id="3.30.720.210">
    <property type="match status" value="1"/>
</dbReference>
<evidence type="ECO:0000256" key="14">
    <source>
        <dbReference type="ARBA" id="ARBA00061570"/>
    </source>
</evidence>
<comment type="similarity">
    <text evidence="14 15">In the central section; belongs to the AAA ATPase family.</text>
</comment>
<dbReference type="InterPro" id="IPR027417">
    <property type="entry name" value="P-loop_NTPase"/>
</dbReference>
<dbReference type="CDD" id="cd19501">
    <property type="entry name" value="RecA-like_FtsH"/>
    <property type="match status" value="1"/>
</dbReference>
<dbReference type="InterPro" id="IPR003959">
    <property type="entry name" value="ATPase_AAA_core"/>
</dbReference>
<dbReference type="GO" id="GO:0006508">
    <property type="term" value="P:proteolysis"/>
    <property type="evidence" value="ECO:0007669"/>
    <property type="project" value="UniProtKB-KW"/>
</dbReference>
<evidence type="ECO:0000313" key="21">
    <source>
        <dbReference type="Proteomes" id="UP000434052"/>
    </source>
</evidence>
<dbReference type="InterPro" id="IPR037219">
    <property type="entry name" value="Peptidase_M41-like"/>
</dbReference>
<feature type="binding site" evidence="15">
    <location>
        <begin position="215"/>
        <end position="222"/>
    </location>
    <ligand>
        <name>ATP</name>
        <dbReference type="ChEBI" id="CHEBI:30616"/>
    </ligand>
</feature>
<feature type="domain" description="AAA+ ATPase" evidence="18">
    <location>
        <begin position="207"/>
        <end position="346"/>
    </location>
</feature>
<dbReference type="Gene3D" id="1.10.8.60">
    <property type="match status" value="1"/>
</dbReference>
<evidence type="ECO:0000259" key="18">
    <source>
        <dbReference type="SMART" id="SM00382"/>
    </source>
</evidence>
<reference evidence="19 22" key="2">
    <citation type="submission" date="2019-04" db="EMBL/GenBank/DDBJ databases">
        <title>Isolation and culture of sulfate reducing bacteria from the cold seep of the South China Sea.</title>
        <authorList>
            <person name="Sun C."/>
            <person name="Liu R."/>
        </authorList>
    </citation>
    <scope>NUCLEOTIDE SEQUENCE [LARGE SCALE GENOMIC DNA]</scope>
    <source>
        <strain evidence="19 22">CS1</strain>
    </source>
</reference>
<dbReference type="GO" id="GO:0005886">
    <property type="term" value="C:plasma membrane"/>
    <property type="evidence" value="ECO:0007669"/>
    <property type="project" value="UniProtKB-SubCell"/>
</dbReference>
<dbReference type="PANTHER" id="PTHR23076">
    <property type="entry name" value="METALLOPROTEASE M41 FTSH"/>
    <property type="match status" value="1"/>
</dbReference>
<name>A0A6P1ZDY7_9BACT</name>
<evidence type="ECO:0000256" key="3">
    <source>
        <dbReference type="ARBA" id="ARBA00022475"/>
    </source>
</evidence>
<evidence type="ECO:0000256" key="6">
    <source>
        <dbReference type="ARBA" id="ARBA00022723"/>
    </source>
</evidence>
<dbReference type="Pfam" id="PF01434">
    <property type="entry name" value="Peptidase_M41"/>
    <property type="match status" value="1"/>
</dbReference>
<keyword evidence="3 15" id="KW-1003">Cell membrane</keyword>
<feature type="transmembrane region" description="Helical" evidence="15">
    <location>
        <begin position="7"/>
        <end position="25"/>
    </location>
</feature>
<evidence type="ECO:0000256" key="4">
    <source>
        <dbReference type="ARBA" id="ARBA00022670"/>
    </source>
</evidence>
<feature type="binding site" evidence="15">
    <location>
        <position position="437"/>
    </location>
    <ligand>
        <name>Zn(2+)</name>
        <dbReference type="ChEBI" id="CHEBI:29105"/>
        <note>catalytic</note>
    </ligand>
</feature>
<dbReference type="HAMAP" id="MF_01458">
    <property type="entry name" value="FtsH"/>
    <property type="match status" value="1"/>
</dbReference>
<dbReference type="RefSeq" id="WP_144306679.1">
    <property type="nucleotide sequence ID" value="NZ_CP039543.1"/>
</dbReference>
<keyword evidence="7 15" id="KW-0547">Nucleotide-binding</keyword>
<keyword evidence="12 15" id="KW-0482">Metalloprotease</keyword>
<dbReference type="Proteomes" id="UP000434052">
    <property type="component" value="Unassembled WGS sequence"/>
</dbReference>
<gene>
    <name evidence="15" type="primary">ftsH</name>
    <name evidence="19" type="synonym">hflB</name>
    <name evidence="20" type="ORF">DQK91_17435</name>
    <name evidence="19" type="ORF">E8L03_20310</name>
</gene>
<feature type="binding site" evidence="15">
    <location>
        <position position="441"/>
    </location>
    <ligand>
        <name>Zn(2+)</name>
        <dbReference type="ChEBI" id="CHEBI:29105"/>
        <note>catalytic</note>
    </ligand>
</feature>
<evidence type="ECO:0000313" key="20">
    <source>
        <dbReference type="EMBL" id="TVM31721.1"/>
    </source>
</evidence>
<evidence type="ECO:0000256" key="2">
    <source>
        <dbReference type="ARBA" id="ARBA00010044"/>
    </source>
</evidence>
<dbReference type="InterPro" id="IPR005936">
    <property type="entry name" value="FtsH"/>
</dbReference>
<protein>
    <recommendedName>
        <fullName evidence="15">ATP-dependent zinc metalloprotease FtsH</fullName>
        <ecNumber evidence="15">3.4.24.-</ecNumber>
    </recommendedName>
</protein>
<evidence type="ECO:0000313" key="19">
    <source>
        <dbReference type="EMBL" id="QJT11110.1"/>
    </source>
</evidence>
<dbReference type="FunFam" id="1.10.8.60:FF:000001">
    <property type="entry name" value="ATP-dependent zinc metalloprotease FtsH"/>
    <property type="match status" value="1"/>
</dbReference>
<dbReference type="SUPFAM" id="SSF140990">
    <property type="entry name" value="FtsH protease domain-like"/>
    <property type="match status" value="1"/>
</dbReference>
<dbReference type="Gene3D" id="1.20.58.760">
    <property type="entry name" value="Peptidase M41"/>
    <property type="match status" value="1"/>
</dbReference>
<comment type="cofactor">
    <cofactor evidence="15">
        <name>Zn(2+)</name>
        <dbReference type="ChEBI" id="CHEBI:29105"/>
    </cofactor>
    <text evidence="15">Binds 1 zinc ion per subunit.</text>
</comment>
<dbReference type="GO" id="GO:0016887">
    <property type="term" value="F:ATP hydrolysis activity"/>
    <property type="evidence" value="ECO:0007669"/>
    <property type="project" value="UniProtKB-UniRule"/>
</dbReference>
<sequence>MDKKRFNIWYILLAVWGVLIIQSFISQQYGPRNIPYSEFLGALNQGRIKEVAVRENVMEGLMLAPAEGEAANATTGANATNATTGKGEKLEEVRFHTVRVGPDVSKQLEAHGVVFRGELENKFLAQLLSWVVPLALFLGLWIYLMKRFNPGAGMMQFGKNKAKVFAEKDIETRFSDVAGADEAKYELQEIIEFLKDPSIFTNLGGRMPKGVLLVGPPGTGKTLLARAAAGEAGVPFFSLSGSEFVEMFVGMGAARVRDLFTQAKEKAPCIVFIDELDAIGKARGMGAMSGHDEREQTLNQLLVEMDGFDPRVGVIIMAATNRPEILDPALLRAGRFDRHVLVDKPDVLGRKQILEVHARRVQLGDDVDLQKIAQQTPGFSGADLANVVNEAALLAARKHKKHVMQEDFSEAVDRIVGGLEKKNRLINPKEKKIVAYHETGHALVAAFTPGADPVAKISIIPRGLAALGYTQQRPTEDRYLMAKSELLAKVDVMLGGRVAEQLIFGDVTTGAHNDLQRASDTIRAMLTEYGMGETLGLASFERSRPTYLELQQGGGHEYSESTAARIDEELKSTLEERRKHVAALLEKHRDLLEKVAEKLLEQEVVDEEEFLAIIRPSLEAEGVDPDKAVRAPTSSEDAKERRPGEPIGEDMG</sequence>
<evidence type="ECO:0000256" key="12">
    <source>
        <dbReference type="ARBA" id="ARBA00023049"/>
    </source>
</evidence>
<keyword evidence="9 15" id="KW-0862">Zinc</keyword>
<dbReference type="FunFam" id="3.40.50.300:FF:000001">
    <property type="entry name" value="ATP-dependent zinc metalloprotease FtsH"/>
    <property type="match status" value="1"/>
</dbReference>
<dbReference type="AlphaFoldDB" id="A0A6P1ZDY7"/>
<reference evidence="20 21" key="1">
    <citation type="submission" date="2018-06" db="EMBL/GenBank/DDBJ databases">
        <title>Complete genome of Desulfovibrio marinus P48SEP.</title>
        <authorList>
            <person name="Crispim J.S."/>
            <person name="Vidigal P.M.P."/>
            <person name="Silva L.C.F."/>
            <person name="Araujo L.C."/>
            <person name="Laguardia C.N."/>
            <person name="Dias R.S."/>
            <person name="Sousa M.P."/>
            <person name="Paula S.O."/>
            <person name="Silva C."/>
        </authorList>
    </citation>
    <scope>NUCLEOTIDE SEQUENCE [LARGE SCALE GENOMIC DNA]</scope>
    <source>
        <strain evidence="20 21">P48SEP</strain>
    </source>
</reference>
<comment type="function">
    <text evidence="15">Acts as a processive, ATP-dependent zinc metallopeptidase for both cytoplasmic and membrane proteins. Plays a role in the quality control of integral membrane proteins.</text>
</comment>
<dbReference type="NCBIfam" id="TIGR01241">
    <property type="entry name" value="FtsH_fam"/>
    <property type="match status" value="1"/>
</dbReference>
<dbReference type="GO" id="GO:0004222">
    <property type="term" value="F:metalloendopeptidase activity"/>
    <property type="evidence" value="ECO:0007669"/>
    <property type="project" value="InterPro"/>
</dbReference>
<dbReference type="InterPro" id="IPR041569">
    <property type="entry name" value="AAA_lid_3"/>
</dbReference>
<dbReference type="SMART" id="SM00382">
    <property type="entry name" value="AAA"/>
    <property type="match status" value="1"/>
</dbReference>
<keyword evidence="13 15" id="KW-0472">Membrane</keyword>
<evidence type="ECO:0000256" key="13">
    <source>
        <dbReference type="ARBA" id="ARBA00023136"/>
    </source>
</evidence>
<dbReference type="EMBL" id="QMIF01000014">
    <property type="protein sequence ID" value="TVM31721.1"/>
    <property type="molecule type" value="Genomic_DNA"/>
</dbReference>
<comment type="similarity">
    <text evidence="16">Belongs to the AAA ATPase family.</text>
</comment>
<evidence type="ECO:0000256" key="8">
    <source>
        <dbReference type="ARBA" id="ARBA00022801"/>
    </source>
</evidence>
<dbReference type="EC" id="3.4.24.-" evidence="15"/>
<dbReference type="InterPro" id="IPR003593">
    <property type="entry name" value="AAA+_ATPase"/>
</dbReference>
<dbReference type="PANTHER" id="PTHR23076:SF97">
    <property type="entry name" value="ATP-DEPENDENT ZINC METALLOPROTEASE YME1L1"/>
    <property type="match status" value="1"/>
</dbReference>
<comment type="subcellular location">
    <subcellularLocation>
        <location evidence="15">Cell membrane</location>
        <topology evidence="15">Multi-pass membrane protein</topology>
        <orientation evidence="15">Cytoplasmic side</orientation>
    </subcellularLocation>
    <subcellularLocation>
        <location evidence="1">Membrane</location>
    </subcellularLocation>
</comment>
<dbReference type="Pfam" id="PF06480">
    <property type="entry name" value="FtsH_ext"/>
    <property type="match status" value="1"/>
</dbReference>
<dbReference type="GO" id="GO:0005524">
    <property type="term" value="F:ATP binding"/>
    <property type="evidence" value="ECO:0007669"/>
    <property type="project" value="UniProtKB-UniRule"/>
</dbReference>
<evidence type="ECO:0000256" key="11">
    <source>
        <dbReference type="ARBA" id="ARBA00022989"/>
    </source>
</evidence>
<evidence type="ECO:0000256" key="17">
    <source>
        <dbReference type="SAM" id="MobiDB-lite"/>
    </source>
</evidence>
<evidence type="ECO:0000313" key="22">
    <source>
        <dbReference type="Proteomes" id="UP000503251"/>
    </source>
</evidence>
<comment type="similarity">
    <text evidence="2 15">In the C-terminal section; belongs to the peptidase M41 family.</text>
</comment>
<evidence type="ECO:0000256" key="15">
    <source>
        <dbReference type="HAMAP-Rule" id="MF_01458"/>
    </source>
</evidence>
<dbReference type="GO" id="GO:0008270">
    <property type="term" value="F:zinc ion binding"/>
    <property type="evidence" value="ECO:0007669"/>
    <property type="project" value="UniProtKB-UniRule"/>
</dbReference>
<keyword evidence="20" id="KW-0132">Cell division</keyword>
<feature type="transmembrane region" description="Helical" evidence="15">
    <location>
        <begin position="123"/>
        <end position="144"/>
    </location>
</feature>
<keyword evidence="20" id="KW-0131">Cell cycle</keyword>
<dbReference type="OrthoDB" id="9809379at2"/>
<feature type="region of interest" description="Disordered" evidence="17">
    <location>
        <begin position="621"/>
        <end position="652"/>
    </location>
</feature>
<dbReference type="EMBL" id="CP039543">
    <property type="protein sequence ID" value="QJT11110.1"/>
    <property type="molecule type" value="Genomic_DNA"/>
</dbReference>
<dbReference type="GO" id="GO:0051301">
    <property type="term" value="P:cell division"/>
    <property type="evidence" value="ECO:0007669"/>
    <property type="project" value="UniProtKB-KW"/>
</dbReference>
<dbReference type="FunFam" id="1.20.58.760:FF:000001">
    <property type="entry name" value="ATP-dependent zinc metalloprotease FtsH"/>
    <property type="match status" value="1"/>
</dbReference>
<dbReference type="InterPro" id="IPR011546">
    <property type="entry name" value="Pept_M41_FtsH_extracell"/>
</dbReference>
<comment type="subunit">
    <text evidence="15">Homohexamer.</text>
</comment>
<dbReference type="GO" id="GO:0004176">
    <property type="term" value="F:ATP-dependent peptidase activity"/>
    <property type="evidence" value="ECO:0007669"/>
    <property type="project" value="InterPro"/>
</dbReference>
<proteinExistence type="inferred from homology"/>
<evidence type="ECO:0000256" key="16">
    <source>
        <dbReference type="RuleBase" id="RU003651"/>
    </source>
</evidence>
<keyword evidence="22" id="KW-1185">Reference proteome</keyword>
<evidence type="ECO:0000256" key="1">
    <source>
        <dbReference type="ARBA" id="ARBA00004370"/>
    </source>
</evidence>
<evidence type="ECO:0000256" key="10">
    <source>
        <dbReference type="ARBA" id="ARBA00022840"/>
    </source>
</evidence>
<dbReference type="Pfam" id="PF00004">
    <property type="entry name" value="AAA"/>
    <property type="match status" value="1"/>
</dbReference>
<keyword evidence="10 15" id="KW-0067">ATP-binding</keyword>
<feature type="binding site" evidence="15">
    <location>
        <position position="514"/>
    </location>
    <ligand>
        <name>Zn(2+)</name>
        <dbReference type="ChEBI" id="CHEBI:29105"/>
        <note>catalytic</note>
    </ligand>
</feature>
<dbReference type="InterPro" id="IPR000642">
    <property type="entry name" value="Peptidase_M41"/>
</dbReference>
<dbReference type="InterPro" id="IPR003960">
    <property type="entry name" value="ATPase_AAA_CS"/>
</dbReference>
<dbReference type="Gene3D" id="3.40.50.300">
    <property type="entry name" value="P-loop containing nucleotide triphosphate hydrolases"/>
    <property type="match status" value="1"/>
</dbReference>
<feature type="active site" evidence="15">
    <location>
        <position position="438"/>
    </location>
</feature>
<keyword evidence="5 15" id="KW-0812">Transmembrane</keyword>
<dbReference type="GO" id="GO:0030163">
    <property type="term" value="P:protein catabolic process"/>
    <property type="evidence" value="ECO:0007669"/>
    <property type="project" value="UniProtKB-UniRule"/>
</dbReference>
<dbReference type="SUPFAM" id="SSF52540">
    <property type="entry name" value="P-loop containing nucleoside triphosphate hydrolases"/>
    <property type="match status" value="1"/>
</dbReference>
<dbReference type="Proteomes" id="UP000503251">
    <property type="component" value="Chromosome"/>
</dbReference>
<keyword evidence="8 15" id="KW-0378">Hydrolase</keyword>
<keyword evidence="11 15" id="KW-1133">Transmembrane helix</keyword>
<evidence type="ECO:0000256" key="5">
    <source>
        <dbReference type="ARBA" id="ARBA00022692"/>
    </source>
</evidence>
<evidence type="ECO:0000256" key="9">
    <source>
        <dbReference type="ARBA" id="ARBA00022833"/>
    </source>
</evidence>
<dbReference type="PROSITE" id="PS00674">
    <property type="entry name" value="AAA"/>
    <property type="match status" value="1"/>
</dbReference>
<organism evidence="20 21">
    <name type="scientific">Oceanidesulfovibrio marinus</name>
    <dbReference type="NCBI Taxonomy" id="370038"/>
    <lineage>
        <taxon>Bacteria</taxon>
        <taxon>Pseudomonadati</taxon>
        <taxon>Thermodesulfobacteriota</taxon>
        <taxon>Desulfovibrionia</taxon>
        <taxon>Desulfovibrionales</taxon>
        <taxon>Desulfovibrionaceae</taxon>
        <taxon>Oceanidesulfovibrio</taxon>
    </lineage>
</organism>
<keyword evidence="6 15" id="KW-0479">Metal-binding</keyword>
<dbReference type="Pfam" id="PF17862">
    <property type="entry name" value="AAA_lid_3"/>
    <property type="match status" value="1"/>
</dbReference>